<evidence type="ECO:0000313" key="1">
    <source>
        <dbReference type="EMBL" id="BDT62413.1"/>
    </source>
</evidence>
<reference evidence="1" key="1">
    <citation type="submission" date="2022-10" db="EMBL/GenBank/DDBJ databases">
        <title>Genome sequences of endogenous nimaviruses in decapod crustaceans.</title>
        <authorList>
            <person name="Kawato S."/>
            <person name="Nozaki R."/>
            <person name="Kondo H."/>
            <person name="Hirono I."/>
        </authorList>
    </citation>
    <scope>NUCLEOTIDE SEQUENCE</scope>
    <source>
        <strain evidence="1">Okinawa2016</strain>
    </source>
</reference>
<dbReference type="EMBL" id="LC738874">
    <property type="protein sequence ID" value="BDT62413.1"/>
    <property type="molecule type" value="Genomic_DNA"/>
</dbReference>
<protein>
    <submittedName>
        <fullName evidence="1">Uncharacterized protein</fullName>
    </submittedName>
</protein>
<sequence length="187" mass="21661">MDTNVYPIKDSLNILSLFIESMHTALNKNYYHFEKLYIDQMSTCIHGIKKIYLSETMKLHKHDKDAVIEKYMVTDANGVKRHKDSLNTLLRLSIVYPHFKTYYDDICTIINNIQKKINSGVSFGNVDNINKAIKKITVKCNNLHKGINEQILIANTILDIIYNEFNNISMIKSNISYCNSSHHTNML</sequence>
<name>A0A9C7F7X0_9VIRU</name>
<organism evidence="1">
    <name type="scientific">Melicertus latisulcatus majanivirus</name>
    <dbReference type="NCBI Taxonomy" id="2984277"/>
    <lineage>
        <taxon>Viruses</taxon>
        <taxon>Viruses incertae sedis</taxon>
        <taxon>Naldaviricetes</taxon>
        <taxon>Nimaviridae</taxon>
    </lineage>
</organism>
<accession>A0A9C7F7X0</accession>
<proteinExistence type="predicted"/>